<comment type="caution">
    <text evidence="3">The sequence shown here is derived from an EMBL/GenBank/DDBJ whole genome shotgun (WGS) entry which is preliminary data.</text>
</comment>
<accession>A0A372M044</accession>
<feature type="coiled-coil region" evidence="1">
    <location>
        <begin position="23"/>
        <end position="150"/>
    </location>
</feature>
<organism evidence="3 4">
    <name type="scientific">Streptomyces triticagri</name>
    <dbReference type="NCBI Taxonomy" id="2293568"/>
    <lineage>
        <taxon>Bacteria</taxon>
        <taxon>Bacillati</taxon>
        <taxon>Actinomycetota</taxon>
        <taxon>Actinomycetes</taxon>
        <taxon>Kitasatosporales</taxon>
        <taxon>Streptomycetaceae</taxon>
        <taxon>Streptomyces</taxon>
    </lineage>
</organism>
<evidence type="ECO:0000313" key="4">
    <source>
        <dbReference type="Proteomes" id="UP000263094"/>
    </source>
</evidence>
<evidence type="ECO:0000313" key="3">
    <source>
        <dbReference type="EMBL" id="RFU84314.1"/>
    </source>
</evidence>
<keyword evidence="2" id="KW-0732">Signal</keyword>
<protein>
    <recommendedName>
        <fullName evidence="5">Lysozyme inhibitor LprI N-terminal domain-containing protein</fullName>
    </recommendedName>
</protein>
<dbReference type="Proteomes" id="UP000263094">
    <property type="component" value="Unassembled WGS sequence"/>
</dbReference>
<name>A0A372M044_9ACTN</name>
<evidence type="ECO:0000256" key="2">
    <source>
        <dbReference type="SAM" id="SignalP"/>
    </source>
</evidence>
<reference evidence="3 4" key="1">
    <citation type="submission" date="2018-08" db="EMBL/GenBank/DDBJ databases">
        <title>Isolation, diversity and antifungal activity of Actinobacteria from wheat.</title>
        <authorList>
            <person name="Han C."/>
        </authorList>
    </citation>
    <scope>NUCLEOTIDE SEQUENCE [LARGE SCALE GENOMIC DNA]</scope>
    <source>
        <strain evidence="3 4">NEAU-YY421</strain>
    </source>
</reference>
<keyword evidence="1" id="KW-0175">Coiled coil</keyword>
<feature type="signal peptide" evidence="2">
    <location>
        <begin position="1"/>
        <end position="15"/>
    </location>
</feature>
<proteinExistence type="predicted"/>
<keyword evidence="4" id="KW-1185">Reference proteome</keyword>
<evidence type="ECO:0008006" key="5">
    <source>
        <dbReference type="Google" id="ProtNLM"/>
    </source>
</evidence>
<dbReference type="AlphaFoldDB" id="A0A372M044"/>
<feature type="chain" id="PRO_5016606069" description="Lysozyme inhibitor LprI N-terminal domain-containing protein" evidence="2">
    <location>
        <begin position="16"/>
        <end position="153"/>
    </location>
</feature>
<gene>
    <name evidence="3" type="ORF">DY218_23420</name>
</gene>
<dbReference type="EMBL" id="QUAK01000122">
    <property type="protein sequence ID" value="RFU84314.1"/>
    <property type="molecule type" value="Genomic_DNA"/>
</dbReference>
<sequence length="153" mass="16953">MTALAVLLPAHAASAAPTAPKNCNAYQKTVNRHQATMDDLDERHAAERAELDRLSGDLQEATGEADFYADELLDVGESLGLAEPDSPEYARLLKEREELNGKLAQARAKERAAYGPYRDFELDRELAADRAKTQRLLKTAQTRLRNCQNQLAS</sequence>
<evidence type="ECO:0000256" key="1">
    <source>
        <dbReference type="SAM" id="Coils"/>
    </source>
</evidence>